<keyword evidence="1" id="KW-1133">Transmembrane helix</keyword>
<keyword evidence="1" id="KW-0812">Transmembrane</keyword>
<evidence type="ECO:0000313" key="2">
    <source>
        <dbReference type="EMBL" id="SDD86025.1"/>
    </source>
</evidence>
<protein>
    <recommendedName>
        <fullName evidence="4">RHS repeat-associated core domain-containing protein</fullName>
    </recommendedName>
</protein>
<evidence type="ECO:0000256" key="1">
    <source>
        <dbReference type="SAM" id="Phobius"/>
    </source>
</evidence>
<name>A0A1G6Y8X3_NIADE</name>
<feature type="transmembrane region" description="Helical" evidence="1">
    <location>
        <begin position="81"/>
        <end position="98"/>
    </location>
</feature>
<feature type="transmembrane region" description="Helical" evidence="1">
    <location>
        <begin position="119"/>
        <end position="142"/>
    </location>
</feature>
<accession>A0A1G6Y8X3</accession>
<keyword evidence="1" id="KW-0472">Membrane</keyword>
<evidence type="ECO:0000313" key="3">
    <source>
        <dbReference type="Proteomes" id="UP000198757"/>
    </source>
</evidence>
<dbReference type="EMBL" id="FMZO01000015">
    <property type="protein sequence ID" value="SDD86025.1"/>
    <property type="molecule type" value="Genomic_DNA"/>
</dbReference>
<dbReference type="RefSeq" id="WP_176954500.1">
    <property type="nucleotide sequence ID" value="NZ_FMZO01000015.1"/>
</dbReference>
<dbReference type="AlphaFoldDB" id="A0A1G6Y8X3"/>
<keyword evidence="3" id="KW-1185">Reference proteome</keyword>
<dbReference type="STRING" id="1285928.SAMN04487894_1151"/>
<proteinExistence type="predicted"/>
<reference evidence="3" key="1">
    <citation type="submission" date="2016-10" db="EMBL/GenBank/DDBJ databases">
        <authorList>
            <person name="Varghese N."/>
            <person name="Submissions S."/>
        </authorList>
    </citation>
    <scope>NUCLEOTIDE SEQUENCE [LARGE SCALE GENOMIC DNA]</scope>
    <source>
        <strain evidence="3">DSM 25811 / CCM 8410 / LMG 26954 / E90</strain>
    </source>
</reference>
<dbReference type="Proteomes" id="UP000198757">
    <property type="component" value="Unassembled WGS sequence"/>
</dbReference>
<sequence>VYDYFLKDHLGNVRMMIDESGNLLEETHYYPFGLTMKGISYQNITITDNKYRYNGKEEQRQEFGDGSGLEWLFSYIKNERLLWVAIVEMVISLVTGIVSAEKVKRTQGTSKHMSKRLGLLIFGLMNILPPLFFYIVLCLYAGGSRNDL</sequence>
<evidence type="ECO:0008006" key="4">
    <source>
        <dbReference type="Google" id="ProtNLM"/>
    </source>
</evidence>
<dbReference type="Gene3D" id="2.180.10.10">
    <property type="entry name" value="RHS repeat-associated core"/>
    <property type="match status" value="1"/>
</dbReference>
<organism evidence="2 3">
    <name type="scientific">Niabella drilacis (strain DSM 25811 / CCM 8410 / CCUG 62505 / LMG 26954 / E90)</name>
    <dbReference type="NCBI Taxonomy" id="1285928"/>
    <lineage>
        <taxon>Bacteria</taxon>
        <taxon>Pseudomonadati</taxon>
        <taxon>Bacteroidota</taxon>
        <taxon>Chitinophagia</taxon>
        <taxon>Chitinophagales</taxon>
        <taxon>Chitinophagaceae</taxon>
        <taxon>Niabella</taxon>
    </lineage>
</organism>
<feature type="non-terminal residue" evidence="2">
    <location>
        <position position="1"/>
    </location>
</feature>
<gene>
    <name evidence="2" type="ORF">SAMN04487894_1151</name>
</gene>